<accession>A0ACC0R6T8</accession>
<comment type="caution">
    <text evidence="1">The sequence shown here is derived from an EMBL/GenBank/DDBJ whole genome shotgun (WGS) entry which is preliminary data.</text>
</comment>
<evidence type="ECO:0000313" key="2">
    <source>
        <dbReference type="Proteomes" id="UP001065298"/>
    </source>
</evidence>
<gene>
    <name evidence="1" type="ORF">NCS57_00498200</name>
</gene>
<dbReference type="EMBL" id="CM046505">
    <property type="protein sequence ID" value="KAI8675953.1"/>
    <property type="molecule type" value="Genomic_DNA"/>
</dbReference>
<dbReference type="Proteomes" id="UP001065298">
    <property type="component" value="Chromosome 3"/>
</dbReference>
<evidence type="ECO:0000313" key="1">
    <source>
        <dbReference type="EMBL" id="KAI8675953.1"/>
    </source>
</evidence>
<keyword evidence="2" id="KW-1185">Reference proteome</keyword>
<protein>
    <submittedName>
        <fullName evidence="1">Uncharacterized protein</fullName>
    </submittedName>
</protein>
<name>A0ACC0R6T8_9HYPO</name>
<organism evidence="1 2">
    <name type="scientific">Fusarium keratoplasticum</name>
    <dbReference type="NCBI Taxonomy" id="1328300"/>
    <lineage>
        <taxon>Eukaryota</taxon>
        <taxon>Fungi</taxon>
        <taxon>Dikarya</taxon>
        <taxon>Ascomycota</taxon>
        <taxon>Pezizomycotina</taxon>
        <taxon>Sordariomycetes</taxon>
        <taxon>Hypocreomycetidae</taxon>
        <taxon>Hypocreales</taxon>
        <taxon>Nectriaceae</taxon>
        <taxon>Fusarium</taxon>
        <taxon>Fusarium solani species complex</taxon>
    </lineage>
</organism>
<reference evidence="1" key="1">
    <citation type="submission" date="2022-06" db="EMBL/GenBank/DDBJ databases">
        <title>Fusarium solani species complex genomes reveal bases of compartmentalisation and animal pathogenesis.</title>
        <authorList>
            <person name="Tsai I.J."/>
        </authorList>
    </citation>
    <scope>NUCLEOTIDE SEQUENCE</scope>
    <source>
        <strain evidence="1">Fu6.1</strain>
    </source>
</reference>
<proteinExistence type="predicted"/>
<sequence length="522" mass="58429">MDPFGTSTLAFSVISLGVVFGRSLHRAGPLDYAEWKKCVRLGKDKKFHGVWDIPLTRDGEWDSHTDELIGGRNDNPPVLPPQDADSIRLTIHEGREDGLVASDIEDASGFTALSFQWRKDGHDPWYHIKTYETSSPARVHRYIRVFEGQNQRRQVEIECRTFVIPRLAEELGRKPSAHQFLLATRLSTGLKALDAHYRPIRADENWKQAFLLQFHHACLCSFASFLASLAELRLWNLKEITKYSYECRRLREISQELISTTESLIDVVNGSPTVAGAPQTAIKFMAIEAELRGYCREVKERLQKLSDGLEHDLKFLELARNVNQTRGVQQLTLLATIFLPLSLAAGVLSMQTRFKDLGSLLYDFFGVVMLLGAIVVIIFIIMTTIAVIKEAESRLTQYSFYREDLRHRVINLLILGLFSYGSLILSSFLVGMFKDVALGAKVLGYGSAAAVGLVLLLILPAVLALSFFWISSRASPRPREQKGKKTSVDGPEGTVEDIQLEVMAPPGHQSLEGIAIVGSETR</sequence>